<dbReference type="GO" id="GO:0051301">
    <property type="term" value="P:cell division"/>
    <property type="evidence" value="ECO:0007669"/>
    <property type="project" value="UniProtKB-KW"/>
</dbReference>
<evidence type="ECO:0000256" key="5">
    <source>
        <dbReference type="ARBA" id="ARBA00021907"/>
    </source>
</evidence>
<feature type="transmembrane region" description="Helical" evidence="13">
    <location>
        <begin position="20"/>
        <end position="43"/>
    </location>
</feature>
<keyword evidence="17" id="KW-1185">Reference proteome</keyword>
<evidence type="ECO:0000259" key="15">
    <source>
        <dbReference type="Pfam" id="PF18075"/>
    </source>
</evidence>
<keyword evidence="6 12" id="KW-1003">Cell membrane</keyword>
<organism evidence="16 17">
    <name type="scientific">Euzebya pacifica</name>
    <dbReference type="NCBI Taxonomy" id="1608957"/>
    <lineage>
        <taxon>Bacteria</taxon>
        <taxon>Bacillati</taxon>
        <taxon>Actinomycetota</taxon>
        <taxon>Nitriliruptoria</taxon>
        <taxon>Euzebyales</taxon>
    </lineage>
</organism>
<feature type="domain" description="ABC3 transporter permease C-terminal" evidence="14">
    <location>
        <begin position="173"/>
        <end position="286"/>
    </location>
</feature>
<evidence type="ECO:0000256" key="11">
    <source>
        <dbReference type="ARBA" id="ARBA00023306"/>
    </source>
</evidence>
<dbReference type="PANTHER" id="PTHR47755">
    <property type="entry name" value="CELL DIVISION PROTEIN FTSX"/>
    <property type="match status" value="1"/>
</dbReference>
<evidence type="ECO:0000313" key="17">
    <source>
        <dbReference type="Proteomes" id="UP000264006"/>
    </source>
</evidence>
<reference evidence="16 17" key="1">
    <citation type="submission" date="2018-09" db="EMBL/GenBank/DDBJ databases">
        <title>Complete genome sequence of Euzebya sp. DY32-46 isolated from seawater of Pacific Ocean.</title>
        <authorList>
            <person name="Xu L."/>
            <person name="Wu Y.-H."/>
            <person name="Xu X.-W."/>
        </authorList>
    </citation>
    <scope>NUCLEOTIDE SEQUENCE [LARGE SCALE GENOMIC DNA]</scope>
    <source>
        <strain evidence="16 17">DY32-46</strain>
    </source>
</reference>
<dbReference type="EMBL" id="CP031165">
    <property type="protein sequence ID" value="AXV06055.1"/>
    <property type="molecule type" value="Genomic_DNA"/>
</dbReference>
<evidence type="ECO:0000256" key="9">
    <source>
        <dbReference type="ARBA" id="ARBA00022989"/>
    </source>
</evidence>
<evidence type="ECO:0000256" key="7">
    <source>
        <dbReference type="ARBA" id="ARBA00022618"/>
    </source>
</evidence>
<dbReference type="PIRSF" id="PIRSF003097">
    <property type="entry name" value="FtsX"/>
    <property type="match status" value="1"/>
</dbReference>
<evidence type="ECO:0000256" key="2">
    <source>
        <dbReference type="ARBA" id="ARBA00004651"/>
    </source>
</evidence>
<feature type="transmembrane region" description="Helical" evidence="13">
    <location>
        <begin position="264"/>
        <end position="286"/>
    </location>
</feature>
<dbReference type="InterPro" id="IPR004513">
    <property type="entry name" value="FtsX"/>
</dbReference>
<proteinExistence type="inferred from homology"/>
<evidence type="ECO:0000256" key="8">
    <source>
        <dbReference type="ARBA" id="ARBA00022692"/>
    </source>
</evidence>
<dbReference type="NCBIfam" id="NF038346">
    <property type="entry name" value="FtsX_actino"/>
    <property type="match status" value="1"/>
</dbReference>
<dbReference type="GO" id="GO:0005886">
    <property type="term" value="C:plasma membrane"/>
    <property type="evidence" value="ECO:0007669"/>
    <property type="project" value="UniProtKB-SubCell"/>
</dbReference>
<accession>A0A346XV08</accession>
<evidence type="ECO:0000256" key="3">
    <source>
        <dbReference type="ARBA" id="ARBA00007379"/>
    </source>
</evidence>
<dbReference type="InterPro" id="IPR003838">
    <property type="entry name" value="ABC3_permease_C"/>
</dbReference>
<dbReference type="Pfam" id="PF02687">
    <property type="entry name" value="FtsX"/>
    <property type="match status" value="1"/>
</dbReference>
<keyword evidence="7 12" id="KW-0132">Cell division</keyword>
<sequence length="292" mass="31578">MASRWRYLIGEVGIGLRRNLVMTIATILTVTVTLTMVGTSLLVQRQIDLAQRVLYADVEVSIFLTDTITPEQQAALESDLRGQAVVSEVLYESKEQAFANAQEIFADDPLILDGLTADVLPASFRVKLTDPEEFAVISSLFTGRPGIEDIRDQSEILDGFFTVMGKIRGFAIALAVVNAIAAVLLVATTIRLTAFARREQIGIMKLVGASNTYIRLPFVLEGVAASFIGASLANRLLRVGMAFYLPDLKAEVAFLPFIDAGDVLAIYPLMAIAAVLVGAVTSVVAIHRFLSV</sequence>
<dbReference type="AlphaFoldDB" id="A0A346XV08"/>
<dbReference type="Proteomes" id="UP000264006">
    <property type="component" value="Chromosome"/>
</dbReference>
<feature type="domain" description="FtsX extracellular" evidence="15">
    <location>
        <begin position="58"/>
        <end position="150"/>
    </location>
</feature>
<evidence type="ECO:0000313" key="16">
    <source>
        <dbReference type="EMBL" id="AXV06055.1"/>
    </source>
</evidence>
<dbReference type="KEGG" id="euz:DVS28_a1356"/>
<keyword evidence="9 13" id="KW-1133">Transmembrane helix</keyword>
<comment type="subunit">
    <text evidence="4">Forms a membrane-associated complex with FtsE.</text>
</comment>
<comment type="subcellular location">
    <subcellularLocation>
        <location evidence="2">Cell membrane</location>
        <topology evidence="2">Multi-pass membrane protein</topology>
    </subcellularLocation>
</comment>
<keyword evidence="10 12" id="KW-0472">Membrane</keyword>
<evidence type="ECO:0000256" key="10">
    <source>
        <dbReference type="ARBA" id="ARBA00023136"/>
    </source>
</evidence>
<evidence type="ECO:0000256" key="6">
    <source>
        <dbReference type="ARBA" id="ARBA00022475"/>
    </source>
</evidence>
<dbReference type="OrthoDB" id="9812531at2"/>
<name>A0A346XV08_9ACTN</name>
<dbReference type="Gene3D" id="3.30.70.3040">
    <property type="match status" value="1"/>
</dbReference>
<evidence type="ECO:0000256" key="1">
    <source>
        <dbReference type="ARBA" id="ARBA00003552"/>
    </source>
</evidence>
<comment type="similarity">
    <text evidence="3 12">Belongs to the ABC-4 integral membrane protein family. FtsX subfamily.</text>
</comment>
<keyword evidence="11 12" id="KW-0131">Cell cycle</keyword>
<gene>
    <name evidence="16" type="ORF">DVS28_a1356</name>
</gene>
<keyword evidence="8 13" id="KW-0812">Transmembrane</keyword>
<comment type="function">
    <text evidence="1">Part of the ABC transporter FtsEX involved in cellular division.</text>
</comment>
<evidence type="ECO:0000256" key="13">
    <source>
        <dbReference type="SAM" id="Phobius"/>
    </source>
</evidence>
<feature type="transmembrane region" description="Helical" evidence="13">
    <location>
        <begin position="170"/>
        <end position="192"/>
    </location>
</feature>
<dbReference type="InterPro" id="IPR047929">
    <property type="entry name" value="FtsX_actino"/>
</dbReference>
<dbReference type="InterPro" id="IPR040690">
    <property type="entry name" value="FtsX_ECD"/>
</dbReference>
<feature type="transmembrane region" description="Helical" evidence="13">
    <location>
        <begin position="213"/>
        <end position="233"/>
    </location>
</feature>
<dbReference type="RefSeq" id="WP_114590766.1">
    <property type="nucleotide sequence ID" value="NZ_CAXIBR010000045.1"/>
</dbReference>
<evidence type="ECO:0000256" key="12">
    <source>
        <dbReference type="PIRNR" id="PIRNR003097"/>
    </source>
</evidence>
<dbReference type="PANTHER" id="PTHR47755:SF1">
    <property type="entry name" value="CELL DIVISION PROTEIN FTSX"/>
    <property type="match status" value="1"/>
</dbReference>
<evidence type="ECO:0000256" key="4">
    <source>
        <dbReference type="ARBA" id="ARBA00011160"/>
    </source>
</evidence>
<protein>
    <recommendedName>
        <fullName evidence="5 12">Cell division protein FtsX</fullName>
    </recommendedName>
</protein>
<dbReference type="Pfam" id="PF18075">
    <property type="entry name" value="FtsX_ECD"/>
    <property type="match status" value="1"/>
</dbReference>
<evidence type="ECO:0000259" key="14">
    <source>
        <dbReference type="Pfam" id="PF02687"/>
    </source>
</evidence>